<dbReference type="InterPro" id="IPR000859">
    <property type="entry name" value="CUB_dom"/>
</dbReference>
<feature type="transmembrane region" description="Helical" evidence="7">
    <location>
        <begin position="578"/>
        <end position="601"/>
    </location>
</feature>
<keyword evidence="4" id="KW-1015">Disulfide bond</keyword>
<comment type="caution">
    <text evidence="10">The sequence shown here is derived from an EMBL/GenBank/DDBJ whole genome shotgun (WGS) entry which is preliminary data.</text>
</comment>
<protein>
    <recommendedName>
        <fullName evidence="12">EGF-like domain-containing protein</fullName>
    </recommendedName>
</protein>
<dbReference type="InterPro" id="IPR001881">
    <property type="entry name" value="EGF-like_Ca-bd_dom"/>
</dbReference>
<evidence type="ECO:0000256" key="2">
    <source>
        <dbReference type="ARBA" id="ARBA00022729"/>
    </source>
</evidence>
<evidence type="ECO:0000313" key="11">
    <source>
        <dbReference type="Proteomes" id="UP001174136"/>
    </source>
</evidence>
<dbReference type="InterPro" id="IPR035914">
    <property type="entry name" value="Sperma_CUB_dom_sf"/>
</dbReference>
<dbReference type="EMBL" id="JAOPHQ010003995">
    <property type="protein sequence ID" value="KAK0140932.1"/>
    <property type="molecule type" value="Genomic_DNA"/>
</dbReference>
<dbReference type="Proteomes" id="UP001174136">
    <property type="component" value="Unassembled WGS sequence"/>
</dbReference>
<evidence type="ECO:0008006" key="12">
    <source>
        <dbReference type="Google" id="ProtNLM"/>
    </source>
</evidence>
<keyword evidence="7" id="KW-0472">Membrane</keyword>
<feature type="region of interest" description="Disordered" evidence="6">
    <location>
        <begin position="295"/>
        <end position="345"/>
    </location>
</feature>
<dbReference type="InterPro" id="IPR000152">
    <property type="entry name" value="EGF-type_Asp/Asn_hydroxyl_site"/>
</dbReference>
<dbReference type="SMART" id="SM00179">
    <property type="entry name" value="EGF_CA"/>
    <property type="match status" value="1"/>
</dbReference>
<dbReference type="InterPro" id="IPR000742">
    <property type="entry name" value="EGF"/>
</dbReference>
<keyword evidence="2" id="KW-0732">Signal</keyword>
<evidence type="ECO:0000256" key="4">
    <source>
        <dbReference type="ARBA" id="ARBA00023157"/>
    </source>
</evidence>
<evidence type="ECO:0000259" key="8">
    <source>
        <dbReference type="PROSITE" id="PS01180"/>
    </source>
</evidence>
<dbReference type="InterPro" id="IPR018097">
    <property type="entry name" value="EGF_Ca-bd_CS"/>
</dbReference>
<keyword evidence="1 5" id="KW-0245">EGF-like domain</keyword>
<dbReference type="PROSITE" id="PS01180">
    <property type="entry name" value="CUB"/>
    <property type="match status" value="1"/>
</dbReference>
<evidence type="ECO:0000256" key="5">
    <source>
        <dbReference type="PROSITE-ProRule" id="PRU00076"/>
    </source>
</evidence>
<feature type="domain" description="EGF-like" evidence="9">
    <location>
        <begin position="515"/>
        <end position="553"/>
    </location>
</feature>
<dbReference type="CDD" id="cd00054">
    <property type="entry name" value="EGF_CA"/>
    <property type="match status" value="1"/>
</dbReference>
<evidence type="ECO:0000313" key="10">
    <source>
        <dbReference type="EMBL" id="KAK0140932.1"/>
    </source>
</evidence>
<evidence type="ECO:0000256" key="7">
    <source>
        <dbReference type="SAM" id="Phobius"/>
    </source>
</evidence>
<feature type="domain" description="CUB" evidence="8">
    <location>
        <begin position="38"/>
        <end position="150"/>
    </location>
</feature>
<evidence type="ECO:0000259" key="9">
    <source>
        <dbReference type="PROSITE" id="PS50026"/>
    </source>
</evidence>
<sequence length="692" mass="76172">MAAPVESDPAPHVGNDVPNVSDEQVDKADGAFFALRGCHQVLRGERGEFFSPDYLCSNPPLWCNWTIQVDPRMRIQLYLEDLIQPDVCHLKEDQIHVDEATGYFGGHKILQNCWREAKYISISNTLHVVLLIGGQPSYPYRGVYGRYQAFVPTAVYKPLEKLKEHTRSSWVESTATEMPPSGERGFIEFLPESNIEKVESVLGERPALPSQENYDLVYDYYDQTSSLPVVQHWEPGAPTEVDDTLRGPLILKEEDGLAVRENDHKTSLGHGNYDGTLEELIALPNTAASIVTVRTGRKAGESGSDEDVRSPQNSRLLPRSPEAARRNAEDMQSHESSFTTAVPQNISLPAEHVTAVTSVEGSEQVEGNGTWLDKTSESPPPSADQAPPHAHPNVVEQLSGHRTTDHLFEVAVEVNFQHDPVEHWDRMARSLLLSVKALINKELEFLHTPKNMLSKRIKRLSAGVLYILWLQISEGATGPHIHTTVHAALQELIETSVKLQDSQGQAVIVSVSTADVNECGTHLMLCDTNAECVNVFGSYSCHCRPGFLDVSRLGSGTACADAKASGCRSGPSAEVTKGVYVVFFLLSFLILTLLAAIAVMYRRHSSGTFLVRCHSDGFADDTACSVKGSNGERCRINANSDLLPPPPPIRRPKDGWSHPKECCPPVDVPLLRFNPILPLDGLIDPPEDLGKQ</sequence>
<dbReference type="SUPFAM" id="SSF49854">
    <property type="entry name" value="Spermadhesin, CUB domain"/>
    <property type="match status" value="1"/>
</dbReference>
<dbReference type="InterPro" id="IPR049883">
    <property type="entry name" value="NOTCH1_EGF-like"/>
</dbReference>
<evidence type="ECO:0000256" key="6">
    <source>
        <dbReference type="SAM" id="MobiDB-lite"/>
    </source>
</evidence>
<keyword evidence="7" id="KW-0812">Transmembrane</keyword>
<dbReference type="PROSITE" id="PS50026">
    <property type="entry name" value="EGF_3"/>
    <property type="match status" value="1"/>
</dbReference>
<feature type="region of interest" description="Disordered" evidence="6">
    <location>
        <begin position="1"/>
        <end position="21"/>
    </location>
</feature>
<accession>A0AA47NYU9</accession>
<reference evidence="10" key="1">
    <citation type="journal article" date="2023" name="Front. Mar. Sci.">
        <title>A new Merluccius polli reference genome to investigate the effects of global change in West African waters.</title>
        <authorList>
            <person name="Mateo J.L."/>
            <person name="Blanco-Fernandez C."/>
            <person name="Garcia-Vazquez E."/>
            <person name="Machado-Schiaffino G."/>
        </authorList>
    </citation>
    <scope>NUCLEOTIDE SEQUENCE</scope>
    <source>
        <strain evidence="10">C29</strain>
        <tissue evidence="10">Fin</tissue>
    </source>
</reference>
<dbReference type="AlphaFoldDB" id="A0AA47NYU9"/>
<keyword evidence="3" id="KW-0677">Repeat</keyword>
<evidence type="ECO:0000256" key="3">
    <source>
        <dbReference type="ARBA" id="ARBA00022737"/>
    </source>
</evidence>
<dbReference type="PROSITE" id="PS01187">
    <property type="entry name" value="EGF_CA"/>
    <property type="match status" value="1"/>
</dbReference>
<dbReference type="Pfam" id="PF07645">
    <property type="entry name" value="EGF_CA"/>
    <property type="match status" value="1"/>
</dbReference>
<feature type="compositionally biased region" description="Polar residues" evidence="6">
    <location>
        <begin position="358"/>
        <end position="367"/>
    </location>
</feature>
<dbReference type="Gene3D" id="2.60.120.290">
    <property type="entry name" value="Spermadhesin, CUB domain"/>
    <property type="match status" value="1"/>
</dbReference>
<gene>
    <name evidence="10" type="ORF">N1851_022065</name>
</gene>
<keyword evidence="11" id="KW-1185">Reference proteome</keyword>
<evidence type="ECO:0000256" key="1">
    <source>
        <dbReference type="ARBA" id="ARBA00022536"/>
    </source>
</evidence>
<feature type="region of interest" description="Disordered" evidence="6">
    <location>
        <begin position="358"/>
        <end position="393"/>
    </location>
</feature>
<name>A0AA47NYU9_MERPO</name>
<organism evidence="10 11">
    <name type="scientific">Merluccius polli</name>
    <name type="common">Benguela hake</name>
    <name type="synonym">Merluccius cadenati</name>
    <dbReference type="NCBI Taxonomy" id="89951"/>
    <lineage>
        <taxon>Eukaryota</taxon>
        <taxon>Metazoa</taxon>
        <taxon>Chordata</taxon>
        <taxon>Craniata</taxon>
        <taxon>Vertebrata</taxon>
        <taxon>Euteleostomi</taxon>
        <taxon>Actinopterygii</taxon>
        <taxon>Neopterygii</taxon>
        <taxon>Teleostei</taxon>
        <taxon>Neoteleostei</taxon>
        <taxon>Acanthomorphata</taxon>
        <taxon>Zeiogadaria</taxon>
        <taxon>Gadariae</taxon>
        <taxon>Gadiformes</taxon>
        <taxon>Gadoidei</taxon>
        <taxon>Merlucciidae</taxon>
        <taxon>Merluccius</taxon>
    </lineage>
</organism>
<keyword evidence="7" id="KW-1133">Transmembrane helix</keyword>
<dbReference type="PROSITE" id="PS00010">
    <property type="entry name" value="ASX_HYDROXYL"/>
    <property type="match status" value="1"/>
</dbReference>
<feature type="compositionally biased region" description="Polar residues" evidence="6">
    <location>
        <begin position="334"/>
        <end position="345"/>
    </location>
</feature>
<dbReference type="FunFam" id="2.10.25.10:FF:000038">
    <property type="entry name" value="Fibrillin 2"/>
    <property type="match status" value="1"/>
</dbReference>
<dbReference type="SUPFAM" id="SSF57196">
    <property type="entry name" value="EGF/Laminin"/>
    <property type="match status" value="1"/>
</dbReference>
<dbReference type="Gene3D" id="2.10.25.10">
    <property type="entry name" value="Laminin"/>
    <property type="match status" value="1"/>
</dbReference>
<comment type="caution">
    <text evidence="5">Lacks conserved residue(s) required for the propagation of feature annotation.</text>
</comment>
<dbReference type="SMART" id="SM00042">
    <property type="entry name" value="CUB"/>
    <property type="match status" value="1"/>
</dbReference>
<dbReference type="GO" id="GO:0030855">
    <property type="term" value="P:epithelial cell differentiation"/>
    <property type="evidence" value="ECO:0007669"/>
    <property type="project" value="UniProtKB-ARBA"/>
</dbReference>
<feature type="compositionally biased region" description="Basic and acidic residues" evidence="6">
    <location>
        <begin position="322"/>
        <end position="333"/>
    </location>
</feature>
<proteinExistence type="predicted"/>
<dbReference type="GO" id="GO:0005509">
    <property type="term" value="F:calcium ion binding"/>
    <property type="evidence" value="ECO:0007669"/>
    <property type="project" value="InterPro"/>
</dbReference>